<dbReference type="Pfam" id="PF06101">
    <property type="entry name" value="Vps62"/>
    <property type="match status" value="1"/>
</dbReference>
<dbReference type="HOGENOM" id="CLU_057890_0_0_1"/>
<dbReference type="InterPro" id="IPR009291">
    <property type="entry name" value="Vps62"/>
</dbReference>
<reference evidence="2" key="1">
    <citation type="journal article" date="2012" name="PLoS Genet.">
        <title>The genomes of the fungal plant pathogens Cladosporium fulvum and Dothistroma septosporum reveal adaptation to different hosts and lifestyles but also signatures of common ancestry.</title>
        <authorList>
            <person name="de Wit P.J.G.M."/>
            <person name="van der Burgt A."/>
            <person name="Oekmen B."/>
            <person name="Stergiopoulos I."/>
            <person name="Abd-Elsalam K.A."/>
            <person name="Aerts A.L."/>
            <person name="Bahkali A.H."/>
            <person name="Beenen H.G."/>
            <person name="Chettri P."/>
            <person name="Cox M.P."/>
            <person name="Datema E."/>
            <person name="de Vries R.P."/>
            <person name="Dhillon B."/>
            <person name="Ganley A.R."/>
            <person name="Griffiths S.A."/>
            <person name="Guo Y."/>
            <person name="Hamelin R.C."/>
            <person name="Henrissat B."/>
            <person name="Kabir M.S."/>
            <person name="Jashni M.K."/>
            <person name="Kema G."/>
            <person name="Klaubauf S."/>
            <person name="Lapidus A."/>
            <person name="Levasseur A."/>
            <person name="Lindquist E."/>
            <person name="Mehrabi R."/>
            <person name="Ohm R.A."/>
            <person name="Owen T.J."/>
            <person name="Salamov A."/>
            <person name="Schwelm A."/>
            <person name="Schijlen E."/>
            <person name="Sun H."/>
            <person name="van den Burg H.A."/>
            <person name="van Ham R.C.H.J."/>
            <person name="Zhang S."/>
            <person name="Goodwin S.B."/>
            <person name="Grigoriev I.V."/>
            <person name="Collemare J."/>
            <person name="Bradshaw R.E."/>
        </authorList>
    </citation>
    <scope>NUCLEOTIDE SEQUENCE [LARGE SCALE GENOMIC DNA]</scope>
    <source>
        <strain evidence="2">NZE10 / CBS 128990</strain>
    </source>
</reference>
<dbReference type="Proteomes" id="UP000016933">
    <property type="component" value="Unassembled WGS sequence"/>
</dbReference>
<proteinExistence type="predicted"/>
<organism evidence="1 2">
    <name type="scientific">Dothistroma septosporum (strain NZE10 / CBS 128990)</name>
    <name type="common">Red band needle blight fungus</name>
    <name type="synonym">Mycosphaerella pini</name>
    <dbReference type="NCBI Taxonomy" id="675120"/>
    <lineage>
        <taxon>Eukaryota</taxon>
        <taxon>Fungi</taxon>
        <taxon>Dikarya</taxon>
        <taxon>Ascomycota</taxon>
        <taxon>Pezizomycotina</taxon>
        <taxon>Dothideomycetes</taxon>
        <taxon>Dothideomycetidae</taxon>
        <taxon>Mycosphaerellales</taxon>
        <taxon>Mycosphaerellaceae</taxon>
        <taxon>Dothistroma</taxon>
    </lineage>
</organism>
<sequence length="411" mass="44490">MKTVDYGDLRVGMTTTLDWVWDDSSSGSNRDGNIYNPHPAGDLLPIGSIGFRGHHNTEPRSGKRGVLLVGNVPGKSAACKHPTGYNLIWNDAGSGGKFDVSIWRPVAPDGYVAMGEYCSNSSTKPSVNAVWCIRQDYTADGKFGPSWWDDRGSGAKMNGSFWGVDPQNISLTGSEYVPIRTDTFYGKDSTHTVPPPASLAKTLRLYVGSNYQDWRAPLPTFTIATLPYTGQEFSSKEQASVALPYTVFFDPSDTRSVNKIADPFVSISRSCCWHVGGVWRNGGEGPFERTLTIEYGISEEKSKSLTESAGVSITQDIGVSAGPFSSSVSMSLNYQMTTASSHSRTEFSNKTVTEKFTVPAMTATAAFTRRMFYRSVRGDGSEVVADVGIDATDEVHFGSCKIPATASVKSD</sequence>
<dbReference type="STRING" id="675120.N1PLB7"/>
<name>N1PLB7_DOTSN</name>
<keyword evidence="2" id="KW-1185">Reference proteome</keyword>
<gene>
    <name evidence="1" type="ORF">DOTSEDRAFT_53114</name>
</gene>
<dbReference type="eggNOG" id="ENOG502SF7N">
    <property type="taxonomic scope" value="Eukaryota"/>
</dbReference>
<reference evidence="1 2" key="2">
    <citation type="journal article" date="2012" name="PLoS Pathog.">
        <title>Diverse lifestyles and strategies of plant pathogenesis encoded in the genomes of eighteen Dothideomycetes fungi.</title>
        <authorList>
            <person name="Ohm R.A."/>
            <person name="Feau N."/>
            <person name="Henrissat B."/>
            <person name="Schoch C.L."/>
            <person name="Horwitz B.A."/>
            <person name="Barry K.W."/>
            <person name="Condon B.J."/>
            <person name="Copeland A.C."/>
            <person name="Dhillon B."/>
            <person name="Glaser F."/>
            <person name="Hesse C.N."/>
            <person name="Kosti I."/>
            <person name="LaButti K."/>
            <person name="Lindquist E.A."/>
            <person name="Lucas S."/>
            <person name="Salamov A.A."/>
            <person name="Bradshaw R.E."/>
            <person name="Ciuffetti L."/>
            <person name="Hamelin R.C."/>
            <person name="Kema G.H.J."/>
            <person name="Lawrence C."/>
            <person name="Scott J.A."/>
            <person name="Spatafora J.W."/>
            <person name="Turgeon B.G."/>
            <person name="de Wit P.J.G.M."/>
            <person name="Zhong S."/>
            <person name="Goodwin S.B."/>
            <person name="Grigoriev I.V."/>
        </authorList>
    </citation>
    <scope>NUCLEOTIDE SEQUENCE [LARGE SCALE GENOMIC DNA]</scope>
    <source>
        <strain evidence="2">NZE10 / CBS 128990</strain>
    </source>
</reference>
<evidence type="ECO:0000313" key="1">
    <source>
        <dbReference type="EMBL" id="EME43828.1"/>
    </source>
</evidence>
<accession>N1PLB7</accession>
<dbReference type="PANTHER" id="PTHR48219">
    <property type="entry name" value="VACUOLAR PROTEIN SORTING-ASSOCIATED PROTEIN 62-RELATED"/>
    <property type="match status" value="1"/>
</dbReference>
<dbReference type="PANTHER" id="PTHR48219:SF2">
    <property type="entry name" value="VACUOLAR PROTEIN SORTING-ASSOCIATED PROTEIN 62"/>
    <property type="match status" value="1"/>
</dbReference>
<dbReference type="OMA" id="EMTHSAG"/>
<evidence type="ECO:0000313" key="2">
    <source>
        <dbReference type="Proteomes" id="UP000016933"/>
    </source>
</evidence>
<dbReference type="OrthoDB" id="428159at2759"/>
<dbReference type="Gene3D" id="2.170.15.10">
    <property type="entry name" value="Proaerolysin, chain A, domain 3"/>
    <property type="match status" value="1"/>
</dbReference>
<protein>
    <submittedName>
        <fullName evidence="1">Uncharacterized protein</fullName>
    </submittedName>
</protein>
<dbReference type="EMBL" id="KB446539">
    <property type="protein sequence ID" value="EME43828.1"/>
    <property type="molecule type" value="Genomic_DNA"/>
</dbReference>
<dbReference type="AlphaFoldDB" id="N1PLB7"/>